<sequence>MQKFDFLWRKCRFFIEKNKKDVEMKNNTQARRILSRARKGVIG</sequence>
<proteinExistence type="predicted"/>
<keyword evidence="2" id="KW-1185">Reference proteome</keyword>
<reference evidence="2" key="1">
    <citation type="submission" date="2018-02" db="EMBL/GenBank/DDBJ databases">
        <title>Genome sequence of Desulfocucumis palustris strain NAW-5.</title>
        <authorList>
            <person name="Watanabe M."/>
            <person name="Kojima H."/>
            <person name="Fukui M."/>
        </authorList>
    </citation>
    <scope>NUCLEOTIDE SEQUENCE [LARGE SCALE GENOMIC DNA]</scope>
    <source>
        <strain evidence="2">NAW-5</strain>
    </source>
</reference>
<dbReference type="AlphaFoldDB" id="A0A2L2XEG4"/>
<dbReference type="EMBL" id="BFAV01000150">
    <property type="protein sequence ID" value="GBF34737.1"/>
    <property type="molecule type" value="Genomic_DNA"/>
</dbReference>
<organism evidence="1 2">
    <name type="scientific">Desulfocucumis palustris</name>
    <dbReference type="NCBI Taxonomy" id="1898651"/>
    <lineage>
        <taxon>Bacteria</taxon>
        <taxon>Bacillati</taxon>
        <taxon>Bacillota</taxon>
        <taxon>Clostridia</taxon>
        <taxon>Eubacteriales</taxon>
        <taxon>Desulfocucumaceae</taxon>
        <taxon>Desulfocucumis</taxon>
    </lineage>
</organism>
<name>A0A2L2XEG4_9FIRM</name>
<comment type="caution">
    <text evidence="1">The sequence shown here is derived from an EMBL/GenBank/DDBJ whole genome shotgun (WGS) entry which is preliminary data.</text>
</comment>
<gene>
    <name evidence="1" type="ORF">DCCM_3857</name>
</gene>
<evidence type="ECO:0000313" key="2">
    <source>
        <dbReference type="Proteomes" id="UP000239549"/>
    </source>
</evidence>
<dbReference type="Proteomes" id="UP000239549">
    <property type="component" value="Unassembled WGS sequence"/>
</dbReference>
<evidence type="ECO:0000313" key="1">
    <source>
        <dbReference type="EMBL" id="GBF34737.1"/>
    </source>
</evidence>
<protein>
    <submittedName>
        <fullName evidence="1">Uncharacterized protein</fullName>
    </submittedName>
</protein>
<accession>A0A2L2XEG4</accession>